<name>A0A3S5GYG1_9BACT</name>
<proteinExistence type="predicted"/>
<dbReference type="EMBL" id="MH908922">
    <property type="protein sequence ID" value="AYM54393.1"/>
    <property type="molecule type" value="Genomic_DNA"/>
</dbReference>
<accession>A0A3S5GYG1</accession>
<organism evidence="1">
    <name type="scientific">Phaselicystis flava</name>
    <dbReference type="NCBI Taxonomy" id="525924"/>
    <lineage>
        <taxon>Bacteria</taxon>
        <taxon>Pseudomonadati</taxon>
        <taxon>Myxococcota</taxon>
        <taxon>Polyangia</taxon>
        <taxon>Polyangiales</taxon>
        <taxon>Phaselicystidaceae</taxon>
        <taxon>Phaselicystis</taxon>
    </lineage>
</organism>
<dbReference type="AlphaFoldDB" id="A0A3S5GYG1"/>
<evidence type="ECO:0000313" key="1">
    <source>
        <dbReference type="EMBL" id="AYM54393.1"/>
    </source>
</evidence>
<sequence>MDDIEALRRQVEGDVWKWIHEFVATPNEFYNFRFPPCPYARQAVLQEKVDVLVYTSGNVRAFIKAGAIGMRDSEKIGTRVMAFPPKTKLQFGLSDFVESLNADLIKDDVFLNTGYAKTSVSRYPSSPPGEPYFVVIANSLAPVLAGCESLKRTDYYKNWPAEHFGIVVDRRARMARQFGRND</sequence>
<reference evidence="1" key="1">
    <citation type="journal article" date="2018" name="J. Ind. Microbiol. Biotechnol.">
        <title>Genome mining reveals uncommon alkylpyrones as type III PKS products from myxobacteria.</title>
        <authorList>
            <person name="Hug J.J."/>
            <person name="Panter F."/>
            <person name="Krug D."/>
            <person name="Muller R."/>
        </authorList>
    </citation>
    <scope>NUCLEOTIDE SEQUENCE</scope>
    <source>
        <strain evidence="1">MSr9315</strain>
    </source>
</reference>
<protein>
    <submittedName>
        <fullName evidence="1">Uncharacterized protein</fullName>
    </submittedName>
</protein>